<dbReference type="AlphaFoldDB" id="A0A9W9UG90"/>
<organism evidence="1 2">
    <name type="scientific">Penicillium brevicompactum</name>
    <dbReference type="NCBI Taxonomy" id="5074"/>
    <lineage>
        <taxon>Eukaryota</taxon>
        <taxon>Fungi</taxon>
        <taxon>Dikarya</taxon>
        <taxon>Ascomycota</taxon>
        <taxon>Pezizomycotina</taxon>
        <taxon>Eurotiomycetes</taxon>
        <taxon>Eurotiomycetidae</taxon>
        <taxon>Eurotiales</taxon>
        <taxon>Aspergillaceae</taxon>
        <taxon>Penicillium</taxon>
    </lineage>
</organism>
<comment type="caution">
    <text evidence="1">The sequence shown here is derived from an EMBL/GenBank/DDBJ whole genome shotgun (WGS) entry which is preliminary data.</text>
</comment>
<dbReference type="Proteomes" id="UP001147695">
    <property type="component" value="Unassembled WGS sequence"/>
</dbReference>
<dbReference type="EMBL" id="JAPZBQ010000003">
    <property type="protein sequence ID" value="KAJ5339289.1"/>
    <property type="molecule type" value="Genomic_DNA"/>
</dbReference>
<protein>
    <submittedName>
        <fullName evidence="1">Uncharacterized protein</fullName>
    </submittedName>
</protein>
<evidence type="ECO:0000313" key="2">
    <source>
        <dbReference type="Proteomes" id="UP001147695"/>
    </source>
</evidence>
<sequence length="224" mass="25528">MVYNLFSMVNDKDGVLRAMSAMPSEVKNESWFPKVKSFIDSQLCQYLGQAQATKKFPAVKIPSSSPGLDIMCALLDSETEDYKLNVVFSRTTASQLHLDLDMQALAKAGYLEYWSNVLKNADTKNQPGPSEEMRNTLYKNLAADSYNLLLPDFQEMMPEDTVIGYTEMELIAYIVFMMMVASKRERTNFLHLDYHDSSDVDKKRVSELIKVKVMNMLKICLIAE</sequence>
<reference evidence="1" key="2">
    <citation type="journal article" date="2023" name="IMA Fungus">
        <title>Comparative genomic study of the Penicillium genus elucidates a diverse pangenome and 15 lateral gene transfer events.</title>
        <authorList>
            <person name="Petersen C."/>
            <person name="Sorensen T."/>
            <person name="Nielsen M.R."/>
            <person name="Sondergaard T.E."/>
            <person name="Sorensen J.L."/>
            <person name="Fitzpatrick D.A."/>
            <person name="Frisvad J.C."/>
            <person name="Nielsen K.L."/>
        </authorList>
    </citation>
    <scope>NUCLEOTIDE SEQUENCE</scope>
    <source>
        <strain evidence="1">IBT 35673</strain>
    </source>
</reference>
<reference evidence="1" key="1">
    <citation type="submission" date="2022-12" db="EMBL/GenBank/DDBJ databases">
        <authorList>
            <person name="Petersen C."/>
        </authorList>
    </citation>
    <scope>NUCLEOTIDE SEQUENCE</scope>
    <source>
        <strain evidence="1">IBT 35673</strain>
    </source>
</reference>
<name>A0A9W9UG90_PENBR</name>
<accession>A0A9W9UG90</accession>
<gene>
    <name evidence="1" type="ORF">N7452_006017</name>
</gene>
<proteinExistence type="predicted"/>
<evidence type="ECO:0000313" key="1">
    <source>
        <dbReference type="EMBL" id="KAJ5339289.1"/>
    </source>
</evidence>